<accession>A0A8S1C322</accession>
<keyword evidence="1" id="KW-0812">Transmembrane</keyword>
<feature type="transmembrane region" description="Helical" evidence="1">
    <location>
        <begin position="90"/>
        <end position="109"/>
    </location>
</feature>
<evidence type="ECO:0000313" key="3">
    <source>
        <dbReference type="Proteomes" id="UP000494165"/>
    </source>
</evidence>
<sequence>MNVERPNAGFPRPDGEDVRGVAVNNAWRRNELEENVQWLLSCASLVIFLQFMYYLWLSFAGIDILINLASLSDRRSGRHTFRFTPEAQRLYLLGLICEPVATMILYYVYNEFEKQAFKEFEEMFPPDEDGMGDSKRYVPNCSNNVLSYLGRQPVLKRALLLGQLPFVLFILSDVNLLINLLGYLYFLQPTEHKMVLVVVLAFCNTFLCNWGIPRSMFALLLIDCFGNIFSFYPRSLSSWFWIRVPCGLYVLVSWGRRLARRRWTVFEPTRFSAVRLLVGHLTQDVDLILLSQMSFLMRWMTLTGQSERRLNNDGAQMQLVVQPPQFPMEEDEIFMNNVIFGID</sequence>
<comment type="caution">
    <text evidence="2">The sequence shown here is derived from an EMBL/GenBank/DDBJ whole genome shotgun (WGS) entry which is preliminary data.</text>
</comment>
<dbReference type="Proteomes" id="UP000494165">
    <property type="component" value="Unassembled WGS sequence"/>
</dbReference>
<dbReference type="AlphaFoldDB" id="A0A8S1C322"/>
<organism evidence="2 3">
    <name type="scientific">Cloeon dipterum</name>
    <dbReference type="NCBI Taxonomy" id="197152"/>
    <lineage>
        <taxon>Eukaryota</taxon>
        <taxon>Metazoa</taxon>
        <taxon>Ecdysozoa</taxon>
        <taxon>Arthropoda</taxon>
        <taxon>Hexapoda</taxon>
        <taxon>Insecta</taxon>
        <taxon>Pterygota</taxon>
        <taxon>Palaeoptera</taxon>
        <taxon>Ephemeroptera</taxon>
        <taxon>Pisciforma</taxon>
        <taxon>Baetidae</taxon>
        <taxon>Cloeon</taxon>
    </lineage>
</organism>
<name>A0A8S1C322_9INSE</name>
<protein>
    <submittedName>
        <fullName evidence="2">Uncharacterized protein</fullName>
    </submittedName>
</protein>
<keyword evidence="3" id="KW-1185">Reference proteome</keyword>
<feature type="transmembrane region" description="Helical" evidence="1">
    <location>
        <begin position="194"/>
        <end position="212"/>
    </location>
</feature>
<feature type="transmembrane region" description="Helical" evidence="1">
    <location>
        <begin position="38"/>
        <end position="69"/>
    </location>
</feature>
<feature type="transmembrane region" description="Helical" evidence="1">
    <location>
        <begin position="166"/>
        <end position="187"/>
    </location>
</feature>
<dbReference type="EMBL" id="CADEPI010000008">
    <property type="protein sequence ID" value="CAB3362375.1"/>
    <property type="molecule type" value="Genomic_DNA"/>
</dbReference>
<evidence type="ECO:0000256" key="1">
    <source>
        <dbReference type="SAM" id="Phobius"/>
    </source>
</evidence>
<proteinExistence type="predicted"/>
<reference evidence="2 3" key="1">
    <citation type="submission" date="2020-04" db="EMBL/GenBank/DDBJ databases">
        <authorList>
            <person name="Alioto T."/>
            <person name="Alioto T."/>
            <person name="Gomez Garrido J."/>
        </authorList>
    </citation>
    <scope>NUCLEOTIDE SEQUENCE [LARGE SCALE GENOMIC DNA]</scope>
</reference>
<keyword evidence="1" id="KW-0472">Membrane</keyword>
<gene>
    <name evidence="2" type="ORF">CLODIP_2_CD04973</name>
</gene>
<feature type="transmembrane region" description="Helical" evidence="1">
    <location>
        <begin position="232"/>
        <end position="252"/>
    </location>
</feature>
<evidence type="ECO:0000313" key="2">
    <source>
        <dbReference type="EMBL" id="CAB3362375.1"/>
    </source>
</evidence>
<keyword evidence="1" id="KW-1133">Transmembrane helix</keyword>